<feature type="compositionally biased region" description="Basic and acidic residues" evidence="1">
    <location>
        <begin position="58"/>
        <end position="70"/>
    </location>
</feature>
<feature type="non-terminal residue" evidence="2">
    <location>
        <position position="1"/>
    </location>
</feature>
<protein>
    <submittedName>
        <fullName evidence="2">Uncharacterized protein</fullName>
    </submittedName>
</protein>
<dbReference type="AlphaFoldDB" id="A0ABD2A0R2"/>
<dbReference type="Proteomes" id="UP001607302">
    <property type="component" value="Unassembled WGS sequence"/>
</dbReference>
<evidence type="ECO:0000313" key="2">
    <source>
        <dbReference type="EMBL" id="KAL2714224.1"/>
    </source>
</evidence>
<name>A0ABD2A0R2_VESSQ</name>
<feature type="region of interest" description="Disordered" evidence="1">
    <location>
        <begin position="50"/>
        <end position="70"/>
    </location>
</feature>
<organism evidence="2 3">
    <name type="scientific">Vespula squamosa</name>
    <name type="common">Southern yellow jacket</name>
    <name type="synonym">Wasp</name>
    <dbReference type="NCBI Taxonomy" id="30214"/>
    <lineage>
        <taxon>Eukaryota</taxon>
        <taxon>Metazoa</taxon>
        <taxon>Ecdysozoa</taxon>
        <taxon>Arthropoda</taxon>
        <taxon>Hexapoda</taxon>
        <taxon>Insecta</taxon>
        <taxon>Pterygota</taxon>
        <taxon>Neoptera</taxon>
        <taxon>Endopterygota</taxon>
        <taxon>Hymenoptera</taxon>
        <taxon>Apocrita</taxon>
        <taxon>Aculeata</taxon>
        <taxon>Vespoidea</taxon>
        <taxon>Vespidae</taxon>
        <taxon>Vespinae</taxon>
        <taxon>Vespula</taxon>
    </lineage>
</organism>
<feature type="compositionally biased region" description="Acidic residues" evidence="1">
    <location>
        <begin position="1"/>
        <end position="11"/>
    </location>
</feature>
<reference evidence="2 3" key="1">
    <citation type="journal article" date="2024" name="Ann. Entomol. Soc. Am.">
        <title>Genomic analyses of the southern and eastern yellowjacket wasps (Hymenoptera: Vespidae) reveal evolutionary signatures of social life.</title>
        <authorList>
            <person name="Catto M.A."/>
            <person name="Caine P.B."/>
            <person name="Orr S.E."/>
            <person name="Hunt B.G."/>
            <person name="Goodisman M.A.D."/>
        </authorList>
    </citation>
    <scope>NUCLEOTIDE SEQUENCE [LARGE SCALE GENOMIC DNA]</scope>
    <source>
        <strain evidence="2">233</strain>
        <tissue evidence="2">Head and thorax</tissue>
    </source>
</reference>
<feature type="region of interest" description="Disordered" evidence="1">
    <location>
        <begin position="1"/>
        <end position="36"/>
    </location>
</feature>
<feature type="compositionally biased region" description="Low complexity" evidence="1">
    <location>
        <begin position="12"/>
        <end position="27"/>
    </location>
</feature>
<proteinExistence type="predicted"/>
<gene>
    <name evidence="2" type="ORF">V1478_016781</name>
</gene>
<comment type="caution">
    <text evidence="2">The sequence shown here is derived from an EMBL/GenBank/DDBJ whole genome shotgun (WGS) entry which is preliminary data.</text>
</comment>
<evidence type="ECO:0000313" key="3">
    <source>
        <dbReference type="Proteomes" id="UP001607302"/>
    </source>
</evidence>
<keyword evidence="3" id="KW-1185">Reference proteome</keyword>
<sequence length="70" mass="7967">LMEEKLNDDDSSSNSSNSGSNSDSSESIVSRAPKTNKYLSLENRRARSIWSGNHSLARRRETYDSDNRTW</sequence>
<dbReference type="EMBL" id="JAUDFV010000157">
    <property type="protein sequence ID" value="KAL2714224.1"/>
    <property type="molecule type" value="Genomic_DNA"/>
</dbReference>
<accession>A0ABD2A0R2</accession>
<evidence type="ECO:0000256" key="1">
    <source>
        <dbReference type="SAM" id="MobiDB-lite"/>
    </source>
</evidence>